<keyword evidence="2" id="KW-1185">Reference proteome</keyword>
<gene>
    <name evidence="1" type="ORF">OC842_004459</name>
</gene>
<evidence type="ECO:0000313" key="2">
    <source>
        <dbReference type="Proteomes" id="UP001176521"/>
    </source>
</evidence>
<dbReference type="AlphaFoldDB" id="A0AAN6GB17"/>
<accession>A0AAN6GB17</accession>
<protein>
    <submittedName>
        <fullName evidence="1">Uncharacterized protein</fullName>
    </submittedName>
</protein>
<dbReference type="InterPro" id="IPR036812">
    <property type="entry name" value="NAD(P)_OxRdtase_dom_sf"/>
</dbReference>
<proteinExistence type="predicted"/>
<name>A0AAN6GB17_9BASI</name>
<reference evidence="1" key="1">
    <citation type="journal article" date="2023" name="PhytoFront">
        <title>Draft Genome Resources of Seven Strains of Tilletia horrida, Causal Agent of Kernel Smut of Rice.</title>
        <authorList>
            <person name="Khanal S."/>
            <person name="Antony Babu S."/>
            <person name="Zhou X.G."/>
        </authorList>
    </citation>
    <scope>NUCLEOTIDE SEQUENCE</scope>
    <source>
        <strain evidence="1">TX3</strain>
    </source>
</reference>
<dbReference type="Proteomes" id="UP001176521">
    <property type="component" value="Unassembled WGS sequence"/>
</dbReference>
<dbReference type="EMBL" id="JAPDMQ010000264">
    <property type="protein sequence ID" value="KAK0528743.1"/>
    <property type="molecule type" value="Genomic_DNA"/>
</dbReference>
<dbReference type="Gene3D" id="3.20.20.100">
    <property type="entry name" value="NADP-dependent oxidoreductase domain"/>
    <property type="match status" value="1"/>
</dbReference>
<comment type="caution">
    <text evidence="1">The sequence shown here is derived from an EMBL/GenBank/DDBJ whole genome shotgun (WGS) entry which is preliminary data.</text>
</comment>
<dbReference type="SUPFAM" id="SSF51430">
    <property type="entry name" value="NAD(P)-linked oxidoreductase"/>
    <property type="match status" value="1"/>
</dbReference>
<sequence>MVAIGPHDAVPSVSVSSLTARGATSAAAQSEDAAAAFAVIEAATEHSGAKRVLFHAGAPSTARPKMLTATSSSFAVSLTRFPSDGDGVQVHFYELARYDLTEVGAETIHTAARTARELGTHIVSVELEYSPFMAEIEDNGVHDACKEHGIPILSQQFK</sequence>
<evidence type="ECO:0000313" key="1">
    <source>
        <dbReference type="EMBL" id="KAK0528743.1"/>
    </source>
</evidence>
<organism evidence="1 2">
    <name type="scientific">Tilletia horrida</name>
    <dbReference type="NCBI Taxonomy" id="155126"/>
    <lineage>
        <taxon>Eukaryota</taxon>
        <taxon>Fungi</taxon>
        <taxon>Dikarya</taxon>
        <taxon>Basidiomycota</taxon>
        <taxon>Ustilaginomycotina</taxon>
        <taxon>Exobasidiomycetes</taxon>
        <taxon>Tilletiales</taxon>
        <taxon>Tilletiaceae</taxon>
        <taxon>Tilletia</taxon>
    </lineage>
</organism>